<sequence length="536" mass="61502">MVLENVNAYTITGSAFQVRLPIRSTNWDKQASNNTVPFAEWDPTCYEFYKATTALTDDITTRLVGCRSKPGTDGNTDLKVYLAILREDLNVEEKLQCVRDAYREAFVGWKTAVSRHFQIEPERVQFSQEFEGVRLEVQHISGTATEHDVVLSGLKESWSEERKLGVKTFLVHWMRSISDRFPLILIRTEWKDNLHLTSTMDMCFDVTGLTKGLRINLFTDHLVQTAQTYQENLKLMDFSEKYTKYVDSSRPLFKQCVDDSEQAEIDVETITGSAFEVELEIEEGDWAKEAETDLNPYSGWSPICDQFSKITYGMDEVIAGNLIGCRSVGVGKKTQLAVYLALSLTDLTDERTTACRTKLFTKWKDAVRKHFKLRSEDVLFHSTYRPVKLQVMKILGDVKRKGSGVLSAETWNDQVGLELKIFLVSWMKSLDENYQLTYFTASWTDFDTLSLEMTLLFDVTGKDEINMVEQRNHLMDTAKEYQGSTKLTHCKLDFPQLPETSEESFTSCDDDNVDETENLKSQMDLDDQQTLGQQRD</sequence>
<comment type="caution">
    <text evidence="2">The sequence shown here is derived from an EMBL/GenBank/DDBJ whole genome shotgun (WGS) entry which is preliminary data.</text>
</comment>
<proteinExistence type="predicted"/>
<reference evidence="2" key="1">
    <citation type="submission" date="2019-03" db="EMBL/GenBank/DDBJ databases">
        <title>Improved annotation for the trematode Fasciola hepatica.</title>
        <authorList>
            <person name="Choi Y.-J."/>
            <person name="Martin J."/>
            <person name="Mitreva M."/>
        </authorList>
    </citation>
    <scope>NUCLEOTIDE SEQUENCE [LARGE SCALE GENOMIC DNA]</scope>
</reference>
<feature type="region of interest" description="Disordered" evidence="1">
    <location>
        <begin position="501"/>
        <end position="536"/>
    </location>
</feature>
<dbReference type="EMBL" id="JXXN02001400">
    <property type="protein sequence ID" value="THD24846.1"/>
    <property type="molecule type" value="Genomic_DNA"/>
</dbReference>
<protein>
    <submittedName>
        <fullName evidence="2">Uncharacterized protein</fullName>
    </submittedName>
</protein>
<keyword evidence="3" id="KW-1185">Reference proteome</keyword>
<gene>
    <name evidence="2" type="ORF">D915_004431</name>
</gene>
<evidence type="ECO:0000313" key="3">
    <source>
        <dbReference type="Proteomes" id="UP000230066"/>
    </source>
</evidence>
<evidence type="ECO:0000256" key="1">
    <source>
        <dbReference type="SAM" id="MobiDB-lite"/>
    </source>
</evidence>
<accession>A0A4E0RBV9</accession>
<name>A0A4E0RBV9_FASHE</name>
<dbReference type="AlphaFoldDB" id="A0A4E0RBV9"/>
<evidence type="ECO:0000313" key="2">
    <source>
        <dbReference type="EMBL" id="THD24846.1"/>
    </source>
</evidence>
<organism evidence="2 3">
    <name type="scientific">Fasciola hepatica</name>
    <name type="common">Liver fluke</name>
    <dbReference type="NCBI Taxonomy" id="6192"/>
    <lineage>
        <taxon>Eukaryota</taxon>
        <taxon>Metazoa</taxon>
        <taxon>Spiralia</taxon>
        <taxon>Lophotrochozoa</taxon>
        <taxon>Platyhelminthes</taxon>
        <taxon>Trematoda</taxon>
        <taxon>Digenea</taxon>
        <taxon>Plagiorchiida</taxon>
        <taxon>Echinostomata</taxon>
        <taxon>Echinostomatoidea</taxon>
        <taxon>Fasciolidae</taxon>
        <taxon>Fasciola</taxon>
    </lineage>
</organism>
<dbReference type="Proteomes" id="UP000230066">
    <property type="component" value="Unassembled WGS sequence"/>
</dbReference>